<evidence type="ECO:0000256" key="4">
    <source>
        <dbReference type="ARBA" id="ARBA00022840"/>
    </source>
</evidence>
<feature type="chain" id="PRO_5029546303" description="ABC1 atypical kinase-like domain-containing protein" evidence="6">
    <location>
        <begin position="21"/>
        <end position="559"/>
    </location>
</feature>
<keyword evidence="3" id="KW-0547">Nucleotide-binding</keyword>
<comment type="similarity">
    <text evidence="1">Belongs to the protein kinase superfamily. ADCK protein kinase family.</text>
</comment>
<dbReference type="Proteomes" id="UP000583944">
    <property type="component" value="Unassembled WGS sequence"/>
</dbReference>
<proteinExistence type="inferred from homology"/>
<evidence type="ECO:0000313" key="8">
    <source>
        <dbReference type="EMBL" id="KAF5226468.1"/>
    </source>
</evidence>
<evidence type="ECO:0000313" key="9">
    <source>
        <dbReference type="Proteomes" id="UP000583944"/>
    </source>
</evidence>
<dbReference type="GO" id="GO:0005524">
    <property type="term" value="F:ATP binding"/>
    <property type="evidence" value="ECO:0007669"/>
    <property type="project" value="UniProtKB-KW"/>
</dbReference>
<feature type="signal peptide" evidence="6">
    <location>
        <begin position="1"/>
        <end position="20"/>
    </location>
</feature>
<dbReference type="PANTHER" id="PTHR43851:SF3">
    <property type="entry name" value="COENZYME Q8"/>
    <property type="match status" value="1"/>
</dbReference>
<keyword evidence="6" id="KW-0732">Signal</keyword>
<sequence>MFMPMGFFCRLFFFFSFEEALHLCQQAIGRGSVSLKFMLKRSGTIRSLQNVFWGAAKIAAAIVDASVGNVNVVDNSHNGEGETPARAAGRSHTPSPPEVLPRSVVTQLHESKDDLRKNAVYMSVPSTRITRAAGFASLFVQLGWDHLVERNGEGILSSQSHKRVVNTLRRMRGVVLKLGQMLSIQDPATVPQYVLQLFEQVRDSAYAMSREQLDQTLAKEYGNINWRKDFFVEFDDEPIGAASIGQVHRATIKGEGDTKIEHVAVKVQYPGVAASIDSDIANLKMLISLHLLPPGMFVDRILQDLRQEFLLECRYKIEAAKQVRYAALIKQEPELQEVFVVPKVYESLSTENVLVTQFATGIPVDRLANISGVQDLKNYVAERMLLLTLTELFRWRFMQTDPNYANFLFDAEKNKISLIDFGAAREYSEEFVKDYMDVVAAAARQDHEKIIEKSIKLGFLTGNEMKPLLDAHAASVELLGRPFRHHDKPFDFSAENLPSKIQEHVPTIIKLRLRPPPTPVYSLHRRISGIILLATKLKATVNSGEMFWNIYNSCRAKYE</sequence>
<dbReference type="GO" id="GO:0006744">
    <property type="term" value="P:ubiquinone biosynthetic process"/>
    <property type="evidence" value="ECO:0007669"/>
    <property type="project" value="TreeGrafter"/>
</dbReference>
<dbReference type="GO" id="GO:0016740">
    <property type="term" value="F:transferase activity"/>
    <property type="evidence" value="ECO:0007669"/>
    <property type="project" value="UniProtKB-KW"/>
</dbReference>
<reference evidence="8 9" key="1">
    <citation type="journal article" date="2019" name="Genome Biol. Evol.">
        <title>Nanopore Sequencing Significantly Improves Genome Assembly of the Protozoan Parasite Trypanosoma cruzi.</title>
        <authorList>
            <person name="Diaz-Viraque F."/>
            <person name="Pita S."/>
            <person name="Greif G."/>
            <person name="de Souza R.C.M."/>
            <person name="Iraola G."/>
            <person name="Robello C."/>
        </authorList>
    </citation>
    <scope>NUCLEOTIDE SEQUENCE [LARGE SCALE GENOMIC DNA]</scope>
    <source>
        <strain evidence="8 9">Berenice</strain>
    </source>
</reference>
<dbReference type="SUPFAM" id="SSF56112">
    <property type="entry name" value="Protein kinase-like (PK-like)"/>
    <property type="match status" value="1"/>
</dbReference>
<evidence type="ECO:0000256" key="2">
    <source>
        <dbReference type="ARBA" id="ARBA00022679"/>
    </source>
</evidence>
<keyword evidence="2" id="KW-0808">Transferase</keyword>
<evidence type="ECO:0000256" key="6">
    <source>
        <dbReference type="SAM" id="SignalP"/>
    </source>
</evidence>
<evidence type="ECO:0000256" key="1">
    <source>
        <dbReference type="ARBA" id="ARBA00009670"/>
    </source>
</evidence>
<evidence type="ECO:0000256" key="5">
    <source>
        <dbReference type="SAM" id="MobiDB-lite"/>
    </source>
</evidence>
<dbReference type="Gene3D" id="1.10.510.10">
    <property type="entry name" value="Transferase(Phosphotransferase) domain 1"/>
    <property type="match status" value="1"/>
</dbReference>
<dbReference type="InterPro" id="IPR011009">
    <property type="entry name" value="Kinase-like_dom_sf"/>
</dbReference>
<name>A0A7J6YKL3_TRYCR</name>
<dbReference type="PANTHER" id="PTHR43851">
    <property type="match status" value="1"/>
</dbReference>
<dbReference type="VEuPathDB" id="TriTrypDB:BCY84_11175"/>
<feature type="domain" description="ABC1 atypical kinase-like" evidence="7">
    <location>
        <begin position="201"/>
        <end position="453"/>
    </location>
</feature>
<dbReference type="InterPro" id="IPR051409">
    <property type="entry name" value="Atypical_kinase_ADCK"/>
</dbReference>
<organism evidence="8 9">
    <name type="scientific">Trypanosoma cruzi</name>
    <dbReference type="NCBI Taxonomy" id="5693"/>
    <lineage>
        <taxon>Eukaryota</taxon>
        <taxon>Discoba</taxon>
        <taxon>Euglenozoa</taxon>
        <taxon>Kinetoplastea</taxon>
        <taxon>Metakinetoplastina</taxon>
        <taxon>Trypanosomatida</taxon>
        <taxon>Trypanosomatidae</taxon>
        <taxon>Trypanosoma</taxon>
        <taxon>Schizotrypanum</taxon>
    </lineage>
</organism>
<gene>
    <name evidence="8" type="ORF">ECC02_000593</name>
</gene>
<dbReference type="InterPro" id="IPR004147">
    <property type="entry name" value="ABC1_dom"/>
</dbReference>
<dbReference type="VEuPathDB" id="TriTrypDB:ECC02_000593"/>
<dbReference type="InterPro" id="IPR034646">
    <property type="entry name" value="ADCK3_dom"/>
</dbReference>
<comment type="caution">
    <text evidence="8">The sequence shown here is derived from an EMBL/GenBank/DDBJ whole genome shotgun (WGS) entry which is preliminary data.</text>
</comment>
<feature type="region of interest" description="Disordered" evidence="5">
    <location>
        <begin position="74"/>
        <end position="101"/>
    </location>
</feature>
<evidence type="ECO:0000259" key="7">
    <source>
        <dbReference type="Pfam" id="PF03109"/>
    </source>
</evidence>
<keyword evidence="4" id="KW-0067">ATP-binding</keyword>
<dbReference type="Pfam" id="PF03109">
    <property type="entry name" value="ABC1"/>
    <property type="match status" value="1"/>
</dbReference>
<dbReference type="CDD" id="cd13970">
    <property type="entry name" value="ABC1_ADCK3"/>
    <property type="match status" value="1"/>
</dbReference>
<evidence type="ECO:0000256" key="3">
    <source>
        <dbReference type="ARBA" id="ARBA00022741"/>
    </source>
</evidence>
<dbReference type="EMBL" id="JABDHM010000002">
    <property type="protein sequence ID" value="KAF5226468.1"/>
    <property type="molecule type" value="Genomic_DNA"/>
</dbReference>
<accession>A0A7J6YKL3</accession>
<dbReference type="AlphaFoldDB" id="A0A7J6YKL3"/>
<protein>
    <recommendedName>
        <fullName evidence="7">ABC1 atypical kinase-like domain-containing protein</fullName>
    </recommendedName>
</protein>